<accession>A0A0L0DCN6</accession>
<dbReference type="Proteomes" id="UP000054408">
    <property type="component" value="Unassembled WGS sequence"/>
</dbReference>
<reference evidence="6 7" key="1">
    <citation type="submission" date="2010-05" db="EMBL/GenBank/DDBJ databases">
        <title>The Genome Sequence of Thecamonas trahens ATCC 50062.</title>
        <authorList>
            <consortium name="The Broad Institute Genome Sequencing Platform"/>
            <person name="Russ C."/>
            <person name="Cuomo C."/>
            <person name="Shea T."/>
            <person name="Young S.K."/>
            <person name="Zeng Q."/>
            <person name="Koehrsen M."/>
            <person name="Haas B."/>
            <person name="Borodovsky M."/>
            <person name="Guigo R."/>
            <person name="Alvarado L."/>
            <person name="Berlin A."/>
            <person name="Bochicchio J."/>
            <person name="Borenstein D."/>
            <person name="Chapman S."/>
            <person name="Chen Z."/>
            <person name="Freedman E."/>
            <person name="Gellesch M."/>
            <person name="Goldberg J."/>
            <person name="Griggs A."/>
            <person name="Gujja S."/>
            <person name="Heilman E."/>
            <person name="Heiman D."/>
            <person name="Hepburn T."/>
            <person name="Howarth C."/>
            <person name="Jen D."/>
            <person name="Larson L."/>
            <person name="Mehta T."/>
            <person name="Park D."/>
            <person name="Pearson M."/>
            <person name="Roberts A."/>
            <person name="Saif S."/>
            <person name="Shenoy N."/>
            <person name="Sisk P."/>
            <person name="Stolte C."/>
            <person name="Sykes S."/>
            <person name="Thomson T."/>
            <person name="Walk T."/>
            <person name="White J."/>
            <person name="Yandava C."/>
            <person name="Burger G."/>
            <person name="Gray M.W."/>
            <person name="Holland P.W.H."/>
            <person name="King N."/>
            <person name="Lang F.B.F."/>
            <person name="Roger A.J."/>
            <person name="Ruiz-Trillo I."/>
            <person name="Lander E."/>
            <person name="Nusbaum C."/>
        </authorList>
    </citation>
    <scope>NUCLEOTIDE SEQUENCE [LARGE SCALE GENOMIC DNA]</scope>
    <source>
        <strain evidence="6 7">ATCC 50062</strain>
    </source>
</reference>
<dbReference type="PROSITE" id="PS00798">
    <property type="entry name" value="ALDOKETO_REDUCTASE_1"/>
    <property type="match status" value="1"/>
</dbReference>
<protein>
    <submittedName>
        <fullName evidence="6">Aldehyde reductase</fullName>
    </submittedName>
</protein>
<keyword evidence="7" id="KW-1185">Reference proteome</keyword>
<dbReference type="Pfam" id="PF00248">
    <property type="entry name" value="Aldo_ket_red"/>
    <property type="match status" value="1"/>
</dbReference>
<feature type="binding site" evidence="3">
    <location>
        <position position="155"/>
    </location>
    <ligand>
        <name>substrate</name>
    </ligand>
</feature>
<dbReference type="eggNOG" id="KOG1577">
    <property type="taxonomic scope" value="Eukaryota"/>
</dbReference>
<evidence type="ECO:0000256" key="4">
    <source>
        <dbReference type="PIRSR" id="PIRSR000097-3"/>
    </source>
</evidence>
<dbReference type="STRING" id="461836.A0A0L0DCN6"/>
<feature type="domain" description="NADP-dependent oxidoreductase" evidence="5">
    <location>
        <begin position="59"/>
        <end position="335"/>
    </location>
</feature>
<dbReference type="SUPFAM" id="SSF51430">
    <property type="entry name" value="NAD(P)-linked oxidoreductase"/>
    <property type="match status" value="1"/>
</dbReference>
<evidence type="ECO:0000256" key="1">
    <source>
        <dbReference type="ARBA" id="ARBA00023002"/>
    </source>
</evidence>
<evidence type="ECO:0000313" key="6">
    <source>
        <dbReference type="EMBL" id="KNC49886.1"/>
    </source>
</evidence>
<name>A0A0L0DCN6_THETB</name>
<dbReference type="InterPro" id="IPR023210">
    <property type="entry name" value="NADP_OxRdtase_dom"/>
</dbReference>
<dbReference type="Gene3D" id="3.20.20.100">
    <property type="entry name" value="NADP-dependent oxidoreductase domain"/>
    <property type="match status" value="1"/>
</dbReference>
<keyword evidence="1" id="KW-0560">Oxidoreductase</keyword>
<dbReference type="InterPro" id="IPR018170">
    <property type="entry name" value="Aldo/ket_reductase_CS"/>
</dbReference>
<sequence length="353" mass="36689">MSALLRALTRALPRHPLRPVSAATTTSAARTISGTSRAEGHVAGLGTTVELNNGVAMPRMGLGTWQAEPGAVGAAVTAALAAGYRHIDCASVYGNEGEVGLALAAAIADGVVTRDDVFVTSKLWCTSHGTDNVAPALERSLERLGLDHLDLYLIHVPVALRKRAPEDGGNEASVEIVHIPLAETWAGMESVLAAGLTRAIGVSNMPTLTLNDLLGSASVIPAVNQIERHPYLPQTEHASWAAEHGIQIIAYSPLGNASLDAHAAPGAPPPLLEHPVVADVAAAVGATRAQVLLAWNLAQGSSVIPKSVSPARIVENAASIDLQLPADALEALNALDCGRRYLDFAWTGFSLFK</sequence>
<feature type="site" description="Lowers pKa of active site Tyr" evidence="4">
    <location>
        <position position="122"/>
    </location>
</feature>
<dbReference type="PIRSF" id="PIRSF000097">
    <property type="entry name" value="AKR"/>
    <property type="match status" value="1"/>
</dbReference>
<dbReference type="AlphaFoldDB" id="A0A0L0DCN6"/>
<dbReference type="GeneID" id="25565409"/>
<proteinExistence type="predicted"/>
<dbReference type="InterPro" id="IPR036812">
    <property type="entry name" value="NAD(P)_OxRdtase_dom_sf"/>
</dbReference>
<dbReference type="GO" id="GO:0016616">
    <property type="term" value="F:oxidoreductase activity, acting on the CH-OH group of donors, NAD or NADP as acceptor"/>
    <property type="evidence" value="ECO:0007669"/>
    <property type="project" value="UniProtKB-ARBA"/>
</dbReference>
<evidence type="ECO:0000256" key="2">
    <source>
        <dbReference type="PIRSR" id="PIRSR000097-1"/>
    </source>
</evidence>
<evidence type="ECO:0000256" key="3">
    <source>
        <dbReference type="PIRSR" id="PIRSR000097-2"/>
    </source>
</evidence>
<dbReference type="InterPro" id="IPR020471">
    <property type="entry name" value="AKR"/>
</dbReference>
<dbReference type="EMBL" id="GL349458">
    <property type="protein sequence ID" value="KNC49886.1"/>
    <property type="molecule type" value="Genomic_DNA"/>
</dbReference>
<evidence type="ECO:0000259" key="5">
    <source>
        <dbReference type="Pfam" id="PF00248"/>
    </source>
</evidence>
<evidence type="ECO:0000313" key="7">
    <source>
        <dbReference type="Proteomes" id="UP000054408"/>
    </source>
</evidence>
<organism evidence="6 7">
    <name type="scientific">Thecamonas trahens ATCC 50062</name>
    <dbReference type="NCBI Taxonomy" id="461836"/>
    <lineage>
        <taxon>Eukaryota</taxon>
        <taxon>Apusozoa</taxon>
        <taxon>Apusomonadida</taxon>
        <taxon>Apusomonadidae</taxon>
        <taxon>Thecamonas</taxon>
    </lineage>
</organism>
<dbReference type="OMA" id="DMYLVHT"/>
<dbReference type="PRINTS" id="PR00069">
    <property type="entry name" value="ALDKETRDTASE"/>
</dbReference>
<dbReference type="OrthoDB" id="416253at2759"/>
<dbReference type="RefSeq" id="XP_013757368.1">
    <property type="nucleotide sequence ID" value="XM_013901914.1"/>
</dbReference>
<feature type="active site" description="Proton donor" evidence="2">
    <location>
        <position position="93"/>
    </location>
</feature>
<dbReference type="FunFam" id="3.20.20.100:FF:000002">
    <property type="entry name" value="2,5-diketo-D-gluconic acid reductase A"/>
    <property type="match status" value="1"/>
</dbReference>
<dbReference type="PANTHER" id="PTHR11732">
    <property type="entry name" value="ALDO/KETO REDUCTASE"/>
    <property type="match status" value="1"/>
</dbReference>
<gene>
    <name evidence="6" type="ORF">AMSG_06183</name>
</gene>